<dbReference type="Pfam" id="PF15599">
    <property type="entry name" value="Imm63"/>
    <property type="match status" value="1"/>
</dbReference>
<evidence type="ECO:0000313" key="3">
    <source>
        <dbReference type="Proteomes" id="UP000001890"/>
    </source>
</evidence>
<dbReference type="OrthoDB" id="5197199at2"/>
<dbReference type="AlphaFoldDB" id="D2U943"/>
<gene>
    <name evidence="2" type="ordered locus">XALc_2280</name>
</gene>
<sequence>MKEEIVKIQNELIFLGRKIGAPESLLFIRTGPGTDGEKFLIFEDGKFICARDERGCQIFRRETFSSDEVLHWILDGIISRIITDSEDFREINDVNCGRKKFLMERINLMERLSPVWGKKAREESDEELKMLDSVIAAKKTKSDTASVMERLHSWLVAKGLLPRRGSGSKR</sequence>
<evidence type="ECO:0000259" key="1">
    <source>
        <dbReference type="Pfam" id="PF15599"/>
    </source>
</evidence>
<name>D2U943_XANAP</name>
<dbReference type="RefSeq" id="WP_012916759.1">
    <property type="nucleotide sequence ID" value="NC_013722.1"/>
</dbReference>
<dbReference type="GeneID" id="57877588"/>
<dbReference type="Proteomes" id="UP000001890">
    <property type="component" value="Chromosome"/>
</dbReference>
<proteinExistence type="predicted"/>
<dbReference type="InterPro" id="IPR028952">
    <property type="entry name" value="Imm63"/>
</dbReference>
<feature type="domain" description="Immunity protein 63" evidence="1">
    <location>
        <begin position="44"/>
        <end position="126"/>
    </location>
</feature>
<keyword evidence="3" id="KW-1185">Reference proteome</keyword>
<reference evidence="2 3" key="1">
    <citation type="journal article" date="2009" name="BMC Genomics">
        <title>The complete genome sequence of Xanthomonas albilineans provides new insights into the reductive genome evolution of the xylem-limited Xanthomonadaceae.</title>
        <authorList>
            <person name="Pieretti I."/>
            <person name="Royer M."/>
            <person name="Barbe V."/>
            <person name="Carrere S."/>
            <person name="Koebnik R."/>
            <person name="Cociancich S."/>
            <person name="Couloux A."/>
            <person name="Darrasse A."/>
            <person name="Gouzy J."/>
            <person name="Jacques M.A."/>
            <person name="Lauber E."/>
            <person name="Manceau C."/>
            <person name="Mangenot S."/>
            <person name="Poussier S."/>
            <person name="Segurens B."/>
            <person name="Szurek B."/>
            <person name="Verdier V."/>
            <person name="Arlat M."/>
            <person name="Rott P."/>
        </authorList>
    </citation>
    <scope>NUCLEOTIDE SEQUENCE [LARGE SCALE GENOMIC DNA]</scope>
    <source>
        <strain evidence="3">GPE PC73 / CFBP 7063</strain>
    </source>
</reference>
<dbReference type="KEGG" id="xal:XALC_2280"/>
<dbReference type="EMBL" id="FP565176">
    <property type="protein sequence ID" value="CBA16761.1"/>
    <property type="molecule type" value="Genomic_DNA"/>
</dbReference>
<protein>
    <recommendedName>
        <fullName evidence="1">Immunity protein 63 domain-containing protein</fullName>
    </recommendedName>
</protein>
<accession>D2U943</accession>
<evidence type="ECO:0000313" key="2">
    <source>
        <dbReference type="EMBL" id="CBA16761.1"/>
    </source>
</evidence>
<organism evidence="2 3">
    <name type="scientific">Xanthomonas albilineans (strain GPE PC73 / CFBP 7063)</name>
    <dbReference type="NCBI Taxonomy" id="380358"/>
    <lineage>
        <taxon>Bacteria</taxon>
        <taxon>Pseudomonadati</taxon>
        <taxon>Pseudomonadota</taxon>
        <taxon>Gammaproteobacteria</taxon>
        <taxon>Lysobacterales</taxon>
        <taxon>Lysobacteraceae</taxon>
        <taxon>Xanthomonas</taxon>
    </lineage>
</organism>